<keyword evidence="2" id="KW-1185">Reference proteome</keyword>
<gene>
    <name evidence="1" type="ORF">CU100_26235</name>
</gene>
<comment type="caution">
    <text evidence="1">The sequence shown here is derived from an EMBL/GenBank/DDBJ whole genome shotgun (WGS) entry which is preliminary data.</text>
</comment>
<dbReference type="AlphaFoldDB" id="A0A2P7AKE2"/>
<name>A0A2P7AKE2_9HYPH</name>
<proteinExistence type="predicted"/>
<evidence type="ECO:0000313" key="2">
    <source>
        <dbReference type="Proteomes" id="UP000241158"/>
    </source>
</evidence>
<sequence>MFHPHLNILDSSGLAAVSVLERRRAKAWSISEGRGISGTAFPPAAAFRSNQVTGDEPYRYF</sequence>
<evidence type="ECO:0000313" key="1">
    <source>
        <dbReference type="EMBL" id="PSH54676.1"/>
    </source>
</evidence>
<dbReference type="Proteomes" id="UP000241158">
    <property type="component" value="Unassembled WGS sequence"/>
</dbReference>
<protein>
    <submittedName>
        <fullName evidence="1">Uncharacterized protein</fullName>
    </submittedName>
</protein>
<dbReference type="EMBL" id="PGGN01000008">
    <property type="protein sequence ID" value="PSH54676.1"/>
    <property type="molecule type" value="Genomic_DNA"/>
</dbReference>
<accession>A0A2P7AKE2</accession>
<organism evidence="1 2">
    <name type="scientific">Phyllobacterium endophyticum</name>
    <dbReference type="NCBI Taxonomy" id="1149773"/>
    <lineage>
        <taxon>Bacteria</taxon>
        <taxon>Pseudomonadati</taxon>
        <taxon>Pseudomonadota</taxon>
        <taxon>Alphaproteobacteria</taxon>
        <taxon>Hyphomicrobiales</taxon>
        <taxon>Phyllobacteriaceae</taxon>
        <taxon>Phyllobacterium</taxon>
    </lineage>
</organism>
<reference evidence="2" key="1">
    <citation type="submission" date="2017-11" db="EMBL/GenBank/DDBJ databases">
        <authorList>
            <person name="Kuznetsova I."/>
            <person name="Sazanova A."/>
            <person name="Chirak E."/>
            <person name="Safronova V."/>
            <person name="Willems A."/>
        </authorList>
    </citation>
    <scope>NUCLEOTIDE SEQUENCE [LARGE SCALE GENOMIC DNA]</scope>
    <source>
        <strain evidence="2">PEPV15</strain>
    </source>
</reference>